<feature type="transmembrane region" description="Helical" evidence="1">
    <location>
        <begin position="46"/>
        <end position="66"/>
    </location>
</feature>
<organism evidence="2">
    <name type="scientific">viral metagenome</name>
    <dbReference type="NCBI Taxonomy" id="1070528"/>
    <lineage>
        <taxon>unclassified sequences</taxon>
        <taxon>metagenomes</taxon>
        <taxon>organismal metagenomes</taxon>
    </lineage>
</organism>
<evidence type="ECO:0000313" key="2">
    <source>
        <dbReference type="EMBL" id="QHT04089.1"/>
    </source>
</evidence>
<keyword evidence="1" id="KW-0472">Membrane</keyword>
<evidence type="ECO:0008006" key="3">
    <source>
        <dbReference type="Google" id="ProtNLM"/>
    </source>
</evidence>
<reference evidence="2" key="1">
    <citation type="journal article" date="2020" name="Nature">
        <title>Giant virus diversity and host interactions through global metagenomics.</title>
        <authorList>
            <person name="Schulz F."/>
            <person name="Roux S."/>
            <person name="Paez-Espino D."/>
            <person name="Jungbluth S."/>
            <person name="Walsh D.A."/>
            <person name="Denef V.J."/>
            <person name="McMahon K.D."/>
            <person name="Konstantinidis K.T."/>
            <person name="Eloe-Fadrosh E.A."/>
            <person name="Kyrpides N.C."/>
            <person name="Woyke T."/>
        </authorList>
    </citation>
    <scope>NUCLEOTIDE SEQUENCE</scope>
    <source>
        <strain evidence="2">GVMAG-M-3300021185-45</strain>
    </source>
</reference>
<accession>A0A6C0CK86</accession>
<feature type="transmembrane region" description="Helical" evidence="1">
    <location>
        <begin position="21"/>
        <end position="40"/>
    </location>
</feature>
<evidence type="ECO:0000256" key="1">
    <source>
        <dbReference type="SAM" id="Phobius"/>
    </source>
</evidence>
<dbReference type="EMBL" id="MN739423">
    <property type="protein sequence ID" value="QHT04089.1"/>
    <property type="molecule type" value="Genomic_DNA"/>
</dbReference>
<proteinExistence type="predicted"/>
<dbReference type="AlphaFoldDB" id="A0A6C0CK86"/>
<sequence>MLCQYKNIFGKPNTGVHKYRIFNIAIVDVILTMIFAYLIYLALPKYNYFCILFFLFLLGIFFHRLFCVRTTIDKLLFP</sequence>
<keyword evidence="1" id="KW-0812">Transmembrane</keyword>
<protein>
    <recommendedName>
        <fullName evidence="3">RDD domain-containing protein</fullName>
    </recommendedName>
</protein>
<keyword evidence="1" id="KW-1133">Transmembrane helix</keyword>
<name>A0A6C0CK86_9ZZZZ</name>